<feature type="region of interest" description="Disordered" evidence="8">
    <location>
        <begin position="105"/>
        <end position="137"/>
    </location>
</feature>
<dbReference type="PANTHER" id="PTHR16770:SF4">
    <property type="entry name" value="PROTEIN RIPPLY3"/>
    <property type="match status" value="1"/>
</dbReference>
<feature type="compositionally biased region" description="Acidic residues" evidence="8">
    <location>
        <begin position="105"/>
        <end position="129"/>
    </location>
</feature>
<evidence type="ECO:0000256" key="6">
    <source>
        <dbReference type="ARBA" id="ARBA00023242"/>
    </source>
</evidence>
<protein>
    <recommendedName>
        <fullName evidence="7">Protein ripply3</fullName>
    </recommendedName>
</protein>
<comment type="subcellular location">
    <subcellularLocation>
        <location evidence="1">Nucleus</location>
    </subcellularLocation>
</comment>
<evidence type="ECO:0000256" key="2">
    <source>
        <dbReference type="ARBA" id="ARBA00006944"/>
    </source>
</evidence>
<keyword evidence="5" id="KW-0804">Transcription</keyword>
<dbReference type="GO" id="GO:0005634">
    <property type="term" value="C:nucleus"/>
    <property type="evidence" value="ECO:0007669"/>
    <property type="project" value="UniProtKB-SubCell"/>
</dbReference>
<evidence type="ECO:0000256" key="5">
    <source>
        <dbReference type="ARBA" id="ARBA00023163"/>
    </source>
</evidence>
<comment type="similarity">
    <text evidence="2">Belongs to the ripply family.</text>
</comment>
<dbReference type="Ensembl" id="ENSSSCT00040104694.1">
    <property type="protein sequence ID" value="ENSSSCP00040047752.1"/>
    <property type="gene ID" value="ENSSSCG00040075461.1"/>
</dbReference>
<dbReference type="InterPro" id="IPR028127">
    <property type="entry name" value="Ripply_fam"/>
</dbReference>
<keyword evidence="6" id="KW-0539">Nucleus</keyword>
<accession>A0A8D1GA87</accession>
<dbReference type="PANTHER" id="PTHR16770">
    <property type="entry name" value="PROTEIN RIPPLY-LIKE"/>
    <property type="match status" value="1"/>
</dbReference>
<reference evidence="9" key="1">
    <citation type="submission" date="2025-08" db="UniProtKB">
        <authorList>
            <consortium name="Ensembl"/>
        </authorList>
    </citation>
    <scope>IDENTIFICATION</scope>
</reference>
<evidence type="ECO:0000313" key="10">
    <source>
        <dbReference type="Proteomes" id="UP000694722"/>
    </source>
</evidence>
<evidence type="ECO:0000256" key="7">
    <source>
        <dbReference type="ARBA" id="ARBA00040827"/>
    </source>
</evidence>
<sequence length="159" mass="18037">MFPGGPAVKDLSFSLLWLRFEPWPKNFYLFIYLFILPFTARGTAHGNSQARAHIGATAAGLRHRPGNLMATLYLPISKRQEYLQSSGEKVLASFPVQATIHFYDDASESEEEQEEETQPSDLQDQEAEDSSGRKELSRSWGLLWACSSNRITFQSKYPM</sequence>
<organism evidence="9 10">
    <name type="scientific">Sus scrofa</name>
    <name type="common">Pig</name>
    <dbReference type="NCBI Taxonomy" id="9823"/>
    <lineage>
        <taxon>Eukaryota</taxon>
        <taxon>Metazoa</taxon>
        <taxon>Chordata</taxon>
        <taxon>Craniata</taxon>
        <taxon>Vertebrata</taxon>
        <taxon>Euteleostomi</taxon>
        <taxon>Mammalia</taxon>
        <taxon>Eutheria</taxon>
        <taxon>Laurasiatheria</taxon>
        <taxon>Artiodactyla</taxon>
        <taxon>Suina</taxon>
        <taxon>Suidae</taxon>
        <taxon>Sus</taxon>
    </lineage>
</organism>
<evidence type="ECO:0000313" key="9">
    <source>
        <dbReference type="Ensembl" id="ENSSSCP00040047752.1"/>
    </source>
</evidence>
<dbReference type="Proteomes" id="UP000694722">
    <property type="component" value="Unplaced"/>
</dbReference>
<evidence type="ECO:0000256" key="8">
    <source>
        <dbReference type="SAM" id="MobiDB-lite"/>
    </source>
</evidence>
<evidence type="ECO:0000256" key="1">
    <source>
        <dbReference type="ARBA" id="ARBA00004123"/>
    </source>
</evidence>
<keyword evidence="3" id="KW-0217">Developmental protein</keyword>
<keyword evidence="4" id="KW-0805">Transcription regulation</keyword>
<dbReference type="AlphaFoldDB" id="A0A8D1GA87"/>
<proteinExistence type="inferred from homology"/>
<evidence type="ECO:0000256" key="3">
    <source>
        <dbReference type="ARBA" id="ARBA00022473"/>
    </source>
</evidence>
<dbReference type="Pfam" id="PF14998">
    <property type="entry name" value="Ripply"/>
    <property type="match status" value="1"/>
</dbReference>
<name>A0A8D1GA87_PIG</name>
<evidence type="ECO:0000256" key="4">
    <source>
        <dbReference type="ARBA" id="ARBA00023015"/>
    </source>
</evidence>